<dbReference type="Gene3D" id="3.20.20.370">
    <property type="entry name" value="Glycoside hydrolase/deacetylase"/>
    <property type="match status" value="1"/>
</dbReference>
<proteinExistence type="predicted"/>
<evidence type="ECO:0000313" key="1">
    <source>
        <dbReference type="EMBL" id="OZM71547.1"/>
    </source>
</evidence>
<evidence type="ECO:0000313" key="2">
    <source>
        <dbReference type="Proteomes" id="UP000242444"/>
    </source>
</evidence>
<organism evidence="1 2">
    <name type="scientific">Amycolatopsis antarctica</name>
    <dbReference type="NCBI Taxonomy" id="1854586"/>
    <lineage>
        <taxon>Bacteria</taxon>
        <taxon>Bacillati</taxon>
        <taxon>Actinomycetota</taxon>
        <taxon>Actinomycetes</taxon>
        <taxon>Pseudonocardiales</taxon>
        <taxon>Pseudonocardiaceae</taxon>
        <taxon>Amycolatopsis</taxon>
    </lineage>
</organism>
<accession>A0A263D1P0</accession>
<comment type="caution">
    <text evidence="1">The sequence shown here is derived from an EMBL/GenBank/DDBJ whole genome shotgun (WGS) entry which is preliminary data.</text>
</comment>
<sequence>MLVSLSGITPRTLHRCAELAAELDRRHVPMTMLFTPRSGDAATAWMSGRVRQGDAILLRGNHSRGVDFASLPAHEARLRLIAAVAGLDRAGLRAEGFAPPGRFASRGTLEALREHGFGVCADLAAVHDLRSGAVLRSRVQGFGSQRQRTETLRCFALVLTAARAARRSGLVRLGVDADDLLRPGRRQAFLDAVDVARENGAVPSTYSAIRKRLAVAS</sequence>
<dbReference type="InParanoid" id="A0A263D1P0"/>
<keyword evidence="2" id="KW-1185">Reference proteome</keyword>
<dbReference type="SUPFAM" id="SSF88713">
    <property type="entry name" value="Glycoside hydrolase/deacetylase"/>
    <property type="match status" value="1"/>
</dbReference>
<dbReference type="GO" id="GO:0005975">
    <property type="term" value="P:carbohydrate metabolic process"/>
    <property type="evidence" value="ECO:0007669"/>
    <property type="project" value="InterPro"/>
</dbReference>
<gene>
    <name evidence="1" type="ORF">CFN78_20135</name>
</gene>
<dbReference type="Proteomes" id="UP000242444">
    <property type="component" value="Unassembled WGS sequence"/>
</dbReference>
<dbReference type="OrthoDB" id="5242819at2"/>
<reference evidence="1 2" key="1">
    <citation type="submission" date="2017-07" db="EMBL/GenBank/DDBJ databases">
        <title>Amycolatopsis antarcticus sp. nov., isolated from the surface of an Antarcticus brown macroalga.</title>
        <authorList>
            <person name="Wang J."/>
            <person name="Leiva S."/>
            <person name="Huang J."/>
            <person name="Huang Y."/>
        </authorList>
    </citation>
    <scope>NUCLEOTIDE SEQUENCE [LARGE SCALE GENOMIC DNA]</scope>
    <source>
        <strain evidence="1 2">AU-G6</strain>
    </source>
</reference>
<dbReference type="EMBL" id="NKYE01000013">
    <property type="protein sequence ID" value="OZM71547.1"/>
    <property type="molecule type" value="Genomic_DNA"/>
</dbReference>
<name>A0A263D1P0_9PSEU</name>
<dbReference type="InterPro" id="IPR011330">
    <property type="entry name" value="Glyco_hydro/deAcase_b/a-brl"/>
</dbReference>
<protein>
    <submittedName>
        <fullName evidence="1">DUF2334 domain-containing protein</fullName>
    </submittedName>
</protein>
<dbReference type="AlphaFoldDB" id="A0A263D1P0"/>